<dbReference type="PANTHER" id="PTHR10869">
    <property type="entry name" value="PROLYL 4-HYDROXYLASE ALPHA SUBUNIT"/>
    <property type="match status" value="1"/>
</dbReference>
<gene>
    <name evidence="9" type="ORF">ACHAWO_000458</name>
</gene>
<feature type="chain" id="PRO_5044830594" description="Fe2OG dioxygenase domain-containing protein" evidence="7">
    <location>
        <begin position="19"/>
        <end position="406"/>
    </location>
</feature>
<dbReference type="InterPro" id="IPR006620">
    <property type="entry name" value="Pro_4_hyd_alph"/>
</dbReference>
<evidence type="ECO:0000259" key="8">
    <source>
        <dbReference type="PROSITE" id="PS51471"/>
    </source>
</evidence>
<dbReference type="EMBL" id="JALLPJ020000192">
    <property type="protein sequence ID" value="KAL3799226.1"/>
    <property type="molecule type" value="Genomic_DNA"/>
</dbReference>
<evidence type="ECO:0000313" key="9">
    <source>
        <dbReference type="EMBL" id="KAL3799226.1"/>
    </source>
</evidence>
<comment type="caution">
    <text evidence="9">The sequence shown here is derived from an EMBL/GenBank/DDBJ whole genome shotgun (WGS) entry which is preliminary data.</text>
</comment>
<keyword evidence="3" id="KW-0223">Dioxygenase</keyword>
<keyword evidence="10" id="KW-1185">Reference proteome</keyword>
<feature type="signal peptide" evidence="7">
    <location>
        <begin position="1"/>
        <end position="18"/>
    </location>
</feature>
<keyword evidence="4" id="KW-0560">Oxidoreductase</keyword>
<dbReference type="SMART" id="SM00702">
    <property type="entry name" value="P4Hc"/>
    <property type="match status" value="1"/>
</dbReference>
<sequence>MNRFTSHFLFLQLALVAGSMDERSLTIMNQSGKRMEVHWVLRELPNRATSVCTGEENQCHVGSFTVNSHENQVIFIRPNFIIDHTDTGSIALVSASKIVDTCLQNTKTALPSSLSDQDKSAAIELMSSCIQSSTAKQIEIAHEEVQFQSEIRTDTSHMLENYTCYDETLPTSKAKTTTNWMARHVDVMLDRPSAKIHFISDFITQEECDAIHWEVKNDLKDADVSDGRGGRTLDPGRSAKTSPIRNVNDASHARLIEQLSRRIYDYTNHVLPFNVTDEGQQDLMFIQYYGRGINNKKPDRYLPHCDGDCDGRAFKDGGRIATMLMYCDIAKRGGATNFMNAGITVRPKKYSATFFSYINPGTMMMDDGLTQHSGCPVIEGEKRIVTLWVRLGVDEENPWDSYNTCE</sequence>
<evidence type="ECO:0000256" key="1">
    <source>
        <dbReference type="ARBA" id="ARBA00001961"/>
    </source>
</evidence>
<dbReference type="GO" id="GO:0046872">
    <property type="term" value="F:metal ion binding"/>
    <property type="evidence" value="ECO:0007669"/>
    <property type="project" value="UniProtKB-KW"/>
</dbReference>
<dbReference type="GO" id="GO:0051213">
    <property type="term" value="F:dioxygenase activity"/>
    <property type="evidence" value="ECO:0007669"/>
    <property type="project" value="UniProtKB-KW"/>
</dbReference>
<evidence type="ECO:0000256" key="3">
    <source>
        <dbReference type="ARBA" id="ARBA00022964"/>
    </source>
</evidence>
<dbReference type="Proteomes" id="UP001530400">
    <property type="component" value="Unassembled WGS sequence"/>
</dbReference>
<keyword evidence="2" id="KW-0479">Metal-binding</keyword>
<evidence type="ECO:0000256" key="6">
    <source>
        <dbReference type="SAM" id="MobiDB-lite"/>
    </source>
</evidence>
<feature type="domain" description="Fe2OG dioxygenase" evidence="8">
    <location>
        <begin position="280"/>
        <end position="391"/>
    </location>
</feature>
<evidence type="ECO:0000256" key="4">
    <source>
        <dbReference type="ARBA" id="ARBA00023002"/>
    </source>
</evidence>
<dbReference type="FunFam" id="2.60.120.620:FF:000075">
    <property type="entry name" value="Predicted protein"/>
    <property type="match status" value="1"/>
</dbReference>
<dbReference type="InterPro" id="IPR044862">
    <property type="entry name" value="Pro_4_hyd_alph_FE2OG_OXY"/>
</dbReference>
<comment type="cofactor">
    <cofactor evidence="1">
        <name>L-ascorbate</name>
        <dbReference type="ChEBI" id="CHEBI:38290"/>
    </cofactor>
</comment>
<dbReference type="AlphaFoldDB" id="A0ABD3QI84"/>
<keyword evidence="7" id="KW-0732">Signal</keyword>
<evidence type="ECO:0000313" key="10">
    <source>
        <dbReference type="Proteomes" id="UP001530400"/>
    </source>
</evidence>
<keyword evidence="5" id="KW-0408">Iron</keyword>
<evidence type="ECO:0000256" key="2">
    <source>
        <dbReference type="ARBA" id="ARBA00022723"/>
    </source>
</evidence>
<dbReference type="InterPro" id="IPR005123">
    <property type="entry name" value="Oxoglu/Fe-dep_dioxygenase_dom"/>
</dbReference>
<dbReference type="PROSITE" id="PS51471">
    <property type="entry name" value="FE2OG_OXY"/>
    <property type="match status" value="1"/>
</dbReference>
<proteinExistence type="predicted"/>
<feature type="region of interest" description="Disordered" evidence="6">
    <location>
        <begin position="225"/>
        <end position="244"/>
    </location>
</feature>
<accession>A0ABD3QI84</accession>
<dbReference type="InterPro" id="IPR045054">
    <property type="entry name" value="P4HA-like"/>
</dbReference>
<protein>
    <recommendedName>
        <fullName evidence="8">Fe2OG dioxygenase domain-containing protein</fullName>
    </recommendedName>
</protein>
<dbReference type="Pfam" id="PF13640">
    <property type="entry name" value="2OG-FeII_Oxy_3"/>
    <property type="match status" value="1"/>
</dbReference>
<evidence type="ECO:0000256" key="5">
    <source>
        <dbReference type="ARBA" id="ARBA00023004"/>
    </source>
</evidence>
<reference evidence="9 10" key="1">
    <citation type="submission" date="2024-10" db="EMBL/GenBank/DDBJ databases">
        <title>Updated reference genomes for cyclostephanoid diatoms.</title>
        <authorList>
            <person name="Roberts W.R."/>
            <person name="Alverson A.J."/>
        </authorList>
    </citation>
    <scope>NUCLEOTIDE SEQUENCE [LARGE SCALE GENOMIC DNA]</scope>
    <source>
        <strain evidence="9 10">AJA010-31</strain>
    </source>
</reference>
<name>A0ABD3QI84_9STRA</name>
<organism evidence="9 10">
    <name type="scientific">Cyclotella atomus</name>
    <dbReference type="NCBI Taxonomy" id="382360"/>
    <lineage>
        <taxon>Eukaryota</taxon>
        <taxon>Sar</taxon>
        <taxon>Stramenopiles</taxon>
        <taxon>Ochrophyta</taxon>
        <taxon>Bacillariophyta</taxon>
        <taxon>Coscinodiscophyceae</taxon>
        <taxon>Thalassiosirophycidae</taxon>
        <taxon>Stephanodiscales</taxon>
        <taxon>Stephanodiscaceae</taxon>
        <taxon>Cyclotella</taxon>
    </lineage>
</organism>
<dbReference type="Gene3D" id="2.60.120.620">
    <property type="entry name" value="q2cbj1_9rhob like domain"/>
    <property type="match status" value="1"/>
</dbReference>
<dbReference type="PANTHER" id="PTHR10869:SF226">
    <property type="entry name" value="PROLYL 4-HYDROXYLASE ALPHA SUBUNIT DOMAIN-CONTAINING PROTEIN"/>
    <property type="match status" value="1"/>
</dbReference>
<evidence type="ECO:0000256" key="7">
    <source>
        <dbReference type="SAM" id="SignalP"/>
    </source>
</evidence>